<dbReference type="GO" id="GO:0016787">
    <property type="term" value="F:hydrolase activity"/>
    <property type="evidence" value="ECO:0007669"/>
    <property type="project" value="UniProtKB-KW"/>
</dbReference>
<reference evidence="5 6" key="1">
    <citation type="submission" date="2023-01" db="EMBL/GenBank/DDBJ databases">
        <title>Analysis of 21 Apiospora genomes using comparative genomics revels a genus with tremendous synthesis potential of carbohydrate active enzymes and secondary metabolites.</title>
        <authorList>
            <person name="Sorensen T."/>
        </authorList>
    </citation>
    <scope>NUCLEOTIDE SEQUENCE [LARGE SCALE GENOMIC DNA]</scope>
    <source>
        <strain evidence="5 6">CBS 20057</strain>
    </source>
</reference>
<comment type="similarity">
    <text evidence="1 3">Belongs to the type-B carboxylesterase/lipase family.</text>
</comment>
<feature type="chain" id="PRO_5044979013" description="Carboxylic ester hydrolase" evidence="3">
    <location>
        <begin position="28"/>
        <end position="579"/>
    </location>
</feature>
<dbReference type="Proteomes" id="UP001396898">
    <property type="component" value="Unassembled WGS sequence"/>
</dbReference>
<dbReference type="InterPro" id="IPR002018">
    <property type="entry name" value="CarbesteraseB"/>
</dbReference>
<evidence type="ECO:0000259" key="4">
    <source>
        <dbReference type="Pfam" id="PF00135"/>
    </source>
</evidence>
<dbReference type="PROSITE" id="PS00941">
    <property type="entry name" value="CARBOXYLESTERASE_B_2"/>
    <property type="match status" value="1"/>
</dbReference>
<dbReference type="PROSITE" id="PS00122">
    <property type="entry name" value="CARBOXYLESTERASE_B_1"/>
    <property type="match status" value="1"/>
</dbReference>
<evidence type="ECO:0000313" key="6">
    <source>
        <dbReference type="Proteomes" id="UP001396898"/>
    </source>
</evidence>
<feature type="domain" description="Carboxylesterase type B" evidence="4">
    <location>
        <begin position="30"/>
        <end position="548"/>
    </location>
</feature>
<name>A0ABR1S3D1_9PEZI</name>
<dbReference type="InterPro" id="IPR019826">
    <property type="entry name" value="Carboxylesterase_B_AS"/>
</dbReference>
<organism evidence="5 6">
    <name type="scientific">Apiospora marii</name>
    <dbReference type="NCBI Taxonomy" id="335849"/>
    <lineage>
        <taxon>Eukaryota</taxon>
        <taxon>Fungi</taxon>
        <taxon>Dikarya</taxon>
        <taxon>Ascomycota</taxon>
        <taxon>Pezizomycotina</taxon>
        <taxon>Sordariomycetes</taxon>
        <taxon>Xylariomycetidae</taxon>
        <taxon>Amphisphaeriales</taxon>
        <taxon>Apiosporaceae</taxon>
        <taxon>Apiospora</taxon>
    </lineage>
</organism>
<dbReference type="InterPro" id="IPR029058">
    <property type="entry name" value="AB_hydrolase_fold"/>
</dbReference>
<dbReference type="Pfam" id="PF00135">
    <property type="entry name" value="COesterase"/>
    <property type="match status" value="1"/>
</dbReference>
<evidence type="ECO:0000256" key="2">
    <source>
        <dbReference type="ARBA" id="ARBA00022801"/>
    </source>
</evidence>
<dbReference type="SUPFAM" id="SSF53474">
    <property type="entry name" value="alpha/beta-Hydrolases"/>
    <property type="match status" value="1"/>
</dbReference>
<dbReference type="InterPro" id="IPR019819">
    <property type="entry name" value="Carboxylesterase_B_CS"/>
</dbReference>
<keyword evidence="6" id="KW-1185">Reference proteome</keyword>
<dbReference type="Gene3D" id="3.40.50.1820">
    <property type="entry name" value="alpha/beta hydrolase"/>
    <property type="match status" value="1"/>
</dbReference>
<proteinExistence type="inferred from homology"/>
<evidence type="ECO:0000256" key="3">
    <source>
        <dbReference type="RuleBase" id="RU361235"/>
    </source>
</evidence>
<dbReference type="PANTHER" id="PTHR11559">
    <property type="entry name" value="CARBOXYLESTERASE"/>
    <property type="match status" value="1"/>
</dbReference>
<dbReference type="InterPro" id="IPR050309">
    <property type="entry name" value="Type-B_Carboxylest/Lipase"/>
</dbReference>
<sequence>MSLLSTNLLRLLGLGLLAASAIEGAKSAPTARTVNGTYEGLRLPDWDQDAFLGMPFAQPPVGPLRWRWPQSINTSFEGVRNATAYGHSCMQYGSNFDLSEDCLTINVVRPAKGNSNPSEPLPVLAWIYGGGLSLGSTADPQYNLSGIVKLSQDMGRPVVAVSMNYRLGMWGFLQTPQIVAEGSSNAGLLDQRLALRWIQENIGAFGGDPARVTVWGESAGAQSIAYQMFAHGGRDDGLFRAAILESGGPTGAQVQPLSWYAGAVENLTRAVGCWDSSSTKDQLACLRSVDQDSLFAAHPSVVWNPLLEGDFLTGYPSQLMREGRFVKVPIIAGANTDETFSLPGRQDTEEELFDAFLSWRSYALTPPTIRRLLELYPDSSDHTCQPTPPYAITNCTQRPGAGRQWRRGAAIGSDLVMVAQRRRMAELMTTVGKQKVYSYRFDQRLWDGAEWDGVKHFQNVAFSFQNVSGLLGPRPEYDGHLRLAKAIGRAYVNFVYDCDPNGLNGGGITHDGGRGKNATGDNSTSLSLQQLLPHWPAYDLERPENMVLNATGRWVEGDDWRREGIAFINTAEVTKELLG</sequence>
<feature type="signal peptide" evidence="3">
    <location>
        <begin position="1"/>
        <end position="27"/>
    </location>
</feature>
<protein>
    <recommendedName>
        <fullName evidence="3">Carboxylic ester hydrolase</fullName>
        <ecNumber evidence="3">3.1.1.-</ecNumber>
    </recommendedName>
</protein>
<gene>
    <name evidence="5" type="ORF">PG991_003446</name>
</gene>
<keyword evidence="2 3" id="KW-0378">Hydrolase</keyword>
<dbReference type="EMBL" id="JAQQWI010000007">
    <property type="protein sequence ID" value="KAK8026390.1"/>
    <property type="molecule type" value="Genomic_DNA"/>
</dbReference>
<dbReference type="EC" id="3.1.1.-" evidence="3"/>
<evidence type="ECO:0000256" key="1">
    <source>
        <dbReference type="ARBA" id="ARBA00005964"/>
    </source>
</evidence>
<accession>A0ABR1S3D1</accession>
<evidence type="ECO:0000313" key="5">
    <source>
        <dbReference type="EMBL" id="KAK8026390.1"/>
    </source>
</evidence>
<keyword evidence="3" id="KW-0732">Signal</keyword>
<comment type="caution">
    <text evidence="5">The sequence shown here is derived from an EMBL/GenBank/DDBJ whole genome shotgun (WGS) entry which is preliminary data.</text>
</comment>